<evidence type="ECO:0000313" key="1">
    <source>
        <dbReference type="EMBL" id="MCX3061187.1"/>
    </source>
</evidence>
<proteinExistence type="predicted"/>
<accession>A0ABT3TVV3</accession>
<dbReference type="Proteomes" id="UP001163064">
    <property type="component" value="Unassembled WGS sequence"/>
</dbReference>
<name>A0ABT3TVV3_9ACTN</name>
<reference evidence="1" key="1">
    <citation type="submission" date="2022-10" db="EMBL/GenBank/DDBJ databases">
        <title>Streptomyces beihaiensis sp. nov., a chitin degrading actinobacterium, isolated from shrimp pond soil.</title>
        <authorList>
            <person name="Xie J."/>
            <person name="Shen N."/>
        </authorList>
    </citation>
    <scope>NUCLEOTIDE SEQUENCE</scope>
    <source>
        <strain evidence="1">GXMU-J5</strain>
    </source>
</reference>
<keyword evidence="2" id="KW-1185">Reference proteome</keyword>
<protein>
    <submittedName>
        <fullName evidence="1">Uncharacterized protein</fullName>
    </submittedName>
</protein>
<sequence>MNGTTKTGQHSRNHELAAAQACLRLLHTARAALCPDEPPGTAAVLSGPIAEADEALRRAGLAGNEAWLLDRIYDLGLAPEPRSS</sequence>
<organism evidence="1 2">
    <name type="scientific">Streptomyces beihaiensis</name>
    <dbReference type="NCBI Taxonomy" id="2984495"/>
    <lineage>
        <taxon>Bacteria</taxon>
        <taxon>Bacillati</taxon>
        <taxon>Actinomycetota</taxon>
        <taxon>Actinomycetes</taxon>
        <taxon>Kitasatosporales</taxon>
        <taxon>Streptomycetaceae</taxon>
        <taxon>Streptomyces</taxon>
    </lineage>
</organism>
<gene>
    <name evidence="1" type="ORF">OFY01_15735</name>
</gene>
<dbReference type="EMBL" id="JAPHNL010000168">
    <property type="protein sequence ID" value="MCX3061187.1"/>
    <property type="molecule type" value="Genomic_DNA"/>
</dbReference>
<comment type="caution">
    <text evidence="1">The sequence shown here is derived from an EMBL/GenBank/DDBJ whole genome shotgun (WGS) entry which is preliminary data.</text>
</comment>
<dbReference type="RefSeq" id="WP_266600340.1">
    <property type="nucleotide sequence ID" value="NZ_JAPHNL010000168.1"/>
</dbReference>
<evidence type="ECO:0000313" key="2">
    <source>
        <dbReference type="Proteomes" id="UP001163064"/>
    </source>
</evidence>